<dbReference type="SUPFAM" id="SSF53850">
    <property type="entry name" value="Periplasmic binding protein-like II"/>
    <property type="match status" value="1"/>
</dbReference>
<dbReference type="NCBIfam" id="NF008022">
    <property type="entry name" value="PRK10752.1"/>
    <property type="match status" value="1"/>
</dbReference>
<keyword evidence="3" id="KW-0813">Transport</keyword>
<dbReference type="GO" id="GO:0140104">
    <property type="term" value="F:molecular carrier activity"/>
    <property type="evidence" value="ECO:0007669"/>
    <property type="project" value="InterPro"/>
</dbReference>
<dbReference type="GO" id="GO:1902358">
    <property type="term" value="P:sulfate transmembrane transport"/>
    <property type="evidence" value="ECO:0007669"/>
    <property type="project" value="InterPro"/>
</dbReference>
<dbReference type="NCBIfam" id="NF008106">
    <property type="entry name" value="PRK10852.1"/>
    <property type="match status" value="1"/>
</dbReference>
<dbReference type="PATRIC" id="fig|29488.15.peg.2728"/>
<dbReference type="Proteomes" id="UP000092665">
    <property type="component" value="Unassembled WGS sequence"/>
</dbReference>
<dbReference type="CDD" id="cd01005">
    <property type="entry name" value="PBP2_CysP"/>
    <property type="match status" value="1"/>
</dbReference>
<dbReference type="NCBIfam" id="TIGR00971">
    <property type="entry name" value="3a0106s03"/>
    <property type="match status" value="1"/>
</dbReference>
<reference evidence="7" key="1">
    <citation type="submission" date="2015-11" db="EMBL/GenBank/DDBJ databases">
        <authorList>
            <person name="Tobias N.J."/>
            <person name="Mishra B."/>
            <person name="Gupta D.K."/>
            <person name="Thines M."/>
            <person name="Stinear T.P."/>
            <person name="Bode H.B."/>
        </authorList>
    </citation>
    <scope>NUCLEOTIDE SEQUENCE [LARGE SCALE GENOMIC DNA]</scope>
    <source>
        <strain evidence="7">PB45.5</strain>
    </source>
</reference>
<comment type="caution">
    <text evidence="6">The sequence shown here is derived from an EMBL/GenBank/DDBJ whole genome shotgun (WGS) entry which is preliminary data.</text>
</comment>
<dbReference type="AlphaFoldDB" id="A0A1B8YHF6"/>
<dbReference type="RefSeq" id="WP_065390583.1">
    <property type="nucleotide sequence ID" value="NZ_CAWMQN010000070.1"/>
</dbReference>
<dbReference type="GO" id="GO:0042597">
    <property type="term" value="C:periplasmic space"/>
    <property type="evidence" value="ECO:0007669"/>
    <property type="project" value="UniProtKB-SubCell"/>
</dbReference>
<dbReference type="PANTHER" id="PTHR30368:SF1">
    <property type="entry name" value="THIOSULFATE-BINDING PROTEIN"/>
    <property type="match status" value="1"/>
</dbReference>
<keyword evidence="4" id="KW-0732">Signal</keyword>
<dbReference type="EMBL" id="LOIC01000070">
    <property type="protein sequence ID" value="OCA54562.1"/>
    <property type="molecule type" value="Genomic_DNA"/>
</dbReference>
<sequence>MKKYSVKNTILNGLVVVTLLGSSHVFAVELLNSSYDVARELFSVLNSEFEKQWNEQYPQDKLIIKQSHAGSSKQALAILQGLRADVVTYNQVTDVQILHDRGKLIPADWQNRLPNSSSPYYSTMAFLVRKGNPKNIRNWDDLVRQDIKLVFPNPKTSGNGRYAYLAAWGAIQQESGGDQGKTREWMKRFLKNVAVFDTGGRGATTSFIERGLGDVLISFESEVNNIRKQYGDDKYEVIVPPVGILAEFPVAWVDKHIARNGTEKAAKAYLNYLYSPQAQQIITNFNYRVSDKNVMAQQKSRFPETKLFRLEDQFGGWPQVMKTHFNTGGILDQLLAEGHK</sequence>
<dbReference type="InterPro" id="IPR005669">
    <property type="entry name" value="Thiosulph/SO4-bd"/>
</dbReference>
<evidence type="ECO:0000256" key="5">
    <source>
        <dbReference type="ARBA" id="ARBA00022764"/>
    </source>
</evidence>
<evidence type="ECO:0000256" key="1">
    <source>
        <dbReference type="ARBA" id="ARBA00004418"/>
    </source>
</evidence>
<organism evidence="6 7">
    <name type="scientific">Photorhabdus namnaonensis</name>
    <dbReference type="NCBI Taxonomy" id="1851568"/>
    <lineage>
        <taxon>Bacteria</taxon>
        <taxon>Pseudomonadati</taxon>
        <taxon>Pseudomonadota</taxon>
        <taxon>Gammaproteobacteria</taxon>
        <taxon>Enterobacterales</taxon>
        <taxon>Morganellaceae</taxon>
        <taxon>Photorhabdus</taxon>
    </lineage>
</organism>
<evidence type="ECO:0000313" key="7">
    <source>
        <dbReference type="Proteomes" id="UP000092665"/>
    </source>
</evidence>
<evidence type="ECO:0000256" key="4">
    <source>
        <dbReference type="ARBA" id="ARBA00022729"/>
    </source>
</evidence>
<comment type="similarity">
    <text evidence="2">Belongs to the prokaryotic sulfate-binding protein family.</text>
</comment>
<name>A0A1B8YHF6_9GAMM</name>
<evidence type="ECO:0000256" key="2">
    <source>
        <dbReference type="ARBA" id="ARBA00006099"/>
    </source>
</evidence>
<dbReference type="PANTHER" id="PTHR30368">
    <property type="entry name" value="SULFATE-BINDING PROTEIN"/>
    <property type="match status" value="1"/>
</dbReference>
<gene>
    <name evidence="6" type="primary">cysP</name>
    <name evidence="6" type="ORF">Phpb_02480</name>
</gene>
<keyword evidence="7" id="KW-1185">Reference proteome</keyword>
<dbReference type="Pfam" id="PF13531">
    <property type="entry name" value="SBP_bac_11"/>
    <property type="match status" value="1"/>
</dbReference>
<evidence type="ECO:0000256" key="3">
    <source>
        <dbReference type="ARBA" id="ARBA00022448"/>
    </source>
</evidence>
<proteinExistence type="inferred from homology"/>
<comment type="subcellular location">
    <subcellularLocation>
        <location evidence="1">Periplasm</location>
    </subcellularLocation>
</comment>
<protein>
    <submittedName>
        <fullName evidence="6">Thiosulfate-binding protein</fullName>
    </submittedName>
</protein>
<accession>A0A1B8YHF6</accession>
<keyword evidence="5" id="KW-0574">Periplasm</keyword>
<dbReference type="Gene3D" id="3.40.190.10">
    <property type="entry name" value="Periplasmic binding protein-like II"/>
    <property type="match status" value="2"/>
</dbReference>
<evidence type="ECO:0000313" key="6">
    <source>
        <dbReference type="EMBL" id="OCA54562.1"/>
    </source>
</evidence>